<comment type="caution">
    <text evidence="3">The sequence shown here is derived from an EMBL/GenBank/DDBJ whole genome shotgun (WGS) entry which is preliminary data.</text>
</comment>
<dbReference type="VEuPathDB" id="FungiDB:AeMF1_009394"/>
<sequence length="493" mass="56514">MMDRRSSAQSQLSSMRSSDIFPGSTDETLDAASHIALASTVAMSSWLRFKGGFFKGWTMYYFVLSRTNQLTAYVTDDYQGKPWKFRVQAMMVQTTRSIHLGFIVTTLKDGVLTLAAANSADYKQWIEVLSEKQPIQTPLTRYSLTARDRDFEREESDRLTTIERSQSLDLNDKMQKEVFLYVPTTVIPLHGDRIAQAKEEIVVLQSHMGQIVPHRGNLEDTNIQWRIGRPEYALLDLAFLQGKTHNHAPPSLEWTVQNLIKKWEMEVSHKANINQWTTMNPETFKLQVNMGPSTSVHDLQQSGKYNAMLSHCPRHIYDAMGSSRERSYLSFSSVFPDGFAWEVLEVFTPLPRVSFSWRHWGYCSSKKKSENSEEGELIELKGFAIIDLDVSMRLNGMEFFFKVEPFLEALRKYNFSELPPMPTRGRRMSAPATAMDIPSSRSRRFSRSQRSMSTSLDESVLGVEEFLRCPHITTVPESQANMKDNQHRHTMAG</sequence>
<reference evidence="3 4" key="1">
    <citation type="submission" date="2019-07" db="EMBL/GenBank/DDBJ databases">
        <title>Genomics analysis of Aphanomyces spp. identifies a new class of oomycete effector associated with host adaptation.</title>
        <authorList>
            <person name="Gaulin E."/>
        </authorList>
    </citation>
    <scope>NUCLEOTIDE SEQUENCE [LARGE SCALE GENOMIC DNA]</scope>
    <source>
        <strain evidence="3 4">ATCC 201684</strain>
    </source>
</reference>
<evidence type="ECO:0000256" key="1">
    <source>
        <dbReference type="SAM" id="MobiDB-lite"/>
    </source>
</evidence>
<protein>
    <recommendedName>
        <fullName evidence="2">PH domain-containing protein</fullName>
    </recommendedName>
</protein>
<dbReference type="PANTHER" id="PTHR31723">
    <property type="entry name" value="PATHOGENESIS-RELATED FAMILY PROTEIN"/>
    <property type="match status" value="1"/>
</dbReference>
<dbReference type="PANTHER" id="PTHR31723:SF10">
    <property type="entry name" value="PATHOGEN-RELATED PROTEIN"/>
    <property type="match status" value="1"/>
</dbReference>
<dbReference type="PROSITE" id="PS50003">
    <property type="entry name" value="PH_DOMAIN"/>
    <property type="match status" value="1"/>
</dbReference>
<accession>A0A6G0XPA7</accession>
<feature type="domain" description="PH" evidence="2">
    <location>
        <begin position="40"/>
        <end position="134"/>
    </location>
</feature>
<proteinExistence type="predicted"/>
<dbReference type="SUPFAM" id="SSF50729">
    <property type="entry name" value="PH domain-like"/>
    <property type="match status" value="1"/>
</dbReference>
<dbReference type="InterPro" id="IPR053218">
    <property type="entry name" value="Pathogen-related_defense"/>
</dbReference>
<dbReference type="InterPro" id="IPR011993">
    <property type="entry name" value="PH-like_dom_sf"/>
</dbReference>
<name>A0A6G0XPA7_9STRA</name>
<evidence type="ECO:0000259" key="2">
    <source>
        <dbReference type="PROSITE" id="PS50003"/>
    </source>
</evidence>
<feature type="region of interest" description="Disordered" evidence="1">
    <location>
        <begin position="1"/>
        <end position="21"/>
    </location>
</feature>
<dbReference type="CDD" id="cd00821">
    <property type="entry name" value="PH"/>
    <property type="match status" value="1"/>
</dbReference>
<evidence type="ECO:0000313" key="4">
    <source>
        <dbReference type="Proteomes" id="UP000481153"/>
    </source>
</evidence>
<evidence type="ECO:0000313" key="3">
    <source>
        <dbReference type="EMBL" id="KAF0742266.1"/>
    </source>
</evidence>
<keyword evidence="4" id="KW-1185">Reference proteome</keyword>
<feature type="region of interest" description="Disordered" evidence="1">
    <location>
        <begin position="422"/>
        <end position="453"/>
    </location>
</feature>
<gene>
    <name evidence="3" type="ORF">Ae201684_002670</name>
</gene>
<dbReference type="Gene3D" id="2.30.29.30">
    <property type="entry name" value="Pleckstrin-homology domain (PH domain)/Phosphotyrosine-binding domain (PTB)"/>
    <property type="match status" value="1"/>
</dbReference>
<dbReference type="AlphaFoldDB" id="A0A6G0XPA7"/>
<dbReference type="Proteomes" id="UP000481153">
    <property type="component" value="Unassembled WGS sequence"/>
</dbReference>
<feature type="compositionally biased region" description="Low complexity" evidence="1">
    <location>
        <begin position="7"/>
        <end position="18"/>
    </location>
</feature>
<dbReference type="EMBL" id="VJMJ01000029">
    <property type="protein sequence ID" value="KAF0742266.1"/>
    <property type="molecule type" value="Genomic_DNA"/>
</dbReference>
<dbReference type="SMART" id="SM00233">
    <property type="entry name" value="PH"/>
    <property type="match status" value="1"/>
</dbReference>
<organism evidence="3 4">
    <name type="scientific">Aphanomyces euteiches</name>
    <dbReference type="NCBI Taxonomy" id="100861"/>
    <lineage>
        <taxon>Eukaryota</taxon>
        <taxon>Sar</taxon>
        <taxon>Stramenopiles</taxon>
        <taxon>Oomycota</taxon>
        <taxon>Saprolegniomycetes</taxon>
        <taxon>Saprolegniales</taxon>
        <taxon>Verrucalvaceae</taxon>
        <taxon>Aphanomyces</taxon>
    </lineage>
</organism>
<dbReference type="InterPro" id="IPR001849">
    <property type="entry name" value="PH_domain"/>
</dbReference>